<dbReference type="EMBL" id="MU793342">
    <property type="protein sequence ID" value="KAJ3785443.1"/>
    <property type="molecule type" value="Genomic_DNA"/>
</dbReference>
<protein>
    <submittedName>
        <fullName evidence="8">Uncharacterized protein</fullName>
    </submittedName>
</protein>
<evidence type="ECO:0000256" key="1">
    <source>
        <dbReference type="ARBA" id="ARBA00009547"/>
    </source>
</evidence>
<dbReference type="Pfam" id="PF02265">
    <property type="entry name" value="S1-P1_nuclease"/>
    <property type="match status" value="1"/>
</dbReference>
<dbReference type="GO" id="GO:0046872">
    <property type="term" value="F:metal ion binding"/>
    <property type="evidence" value="ECO:0007669"/>
    <property type="project" value="UniProtKB-KW"/>
</dbReference>
<dbReference type="GO" id="GO:0006308">
    <property type="term" value="P:DNA catabolic process"/>
    <property type="evidence" value="ECO:0007669"/>
    <property type="project" value="InterPro"/>
</dbReference>
<dbReference type="GO" id="GO:0004519">
    <property type="term" value="F:endonuclease activity"/>
    <property type="evidence" value="ECO:0007669"/>
    <property type="project" value="UniProtKB-KW"/>
</dbReference>
<keyword evidence="4" id="KW-0255">Endonuclease</keyword>
<dbReference type="AlphaFoldDB" id="A0AA38KEJ3"/>
<keyword evidence="5" id="KW-0378">Hydrolase</keyword>
<dbReference type="GO" id="GO:0003676">
    <property type="term" value="F:nucleic acid binding"/>
    <property type="evidence" value="ECO:0007669"/>
    <property type="project" value="InterPro"/>
</dbReference>
<reference evidence="8" key="1">
    <citation type="submission" date="2022-08" db="EMBL/GenBank/DDBJ databases">
        <authorList>
            <consortium name="DOE Joint Genome Institute"/>
            <person name="Min B."/>
            <person name="Riley R."/>
            <person name="Sierra-Patev S."/>
            <person name="Naranjo-Ortiz M."/>
            <person name="Looney B."/>
            <person name="Konkel Z."/>
            <person name="Slot J.C."/>
            <person name="Sakamoto Y."/>
            <person name="Steenwyk J.L."/>
            <person name="Rokas A."/>
            <person name="Carro J."/>
            <person name="Camarero S."/>
            <person name="Ferreira P."/>
            <person name="Molpeceres G."/>
            <person name="Ruiz-Duenas F.J."/>
            <person name="Serrano A."/>
            <person name="Henrissat B."/>
            <person name="Drula E."/>
            <person name="Hughes K.W."/>
            <person name="Mata J.L."/>
            <person name="Ishikawa N.K."/>
            <person name="Vargas-Isla R."/>
            <person name="Ushijima S."/>
            <person name="Smith C.A."/>
            <person name="Ahrendt S."/>
            <person name="Andreopoulos W."/>
            <person name="He G."/>
            <person name="Labutti K."/>
            <person name="Lipzen A."/>
            <person name="Ng V."/>
            <person name="Sandor L."/>
            <person name="Barry K."/>
            <person name="Martinez A.T."/>
            <person name="Xiao Y."/>
            <person name="Gibbons J.G."/>
            <person name="Terashima K."/>
            <person name="Hibbett D.S."/>
            <person name="Grigoriev I.V."/>
        </authorList>
    </citation>
    <scope>NUCLEOTIDE SEQUENCE</scope>
    <source>
        <strain evidence="8">TFB10291</strain>
    </source>
</reference>
<evidence type="ECO:0000256" key="2">
    <source>
        <dbReference type="ARBA" id="ARBA00022722"/>
    </source>
</evidence>
<keyword evidence="3" id="KW-0479">Metal-binding</keyword>
<evidence type="ECO:0000256" key="3">
    <source>
        <dbReference type="ARBA" id="ARBA00022723"/>
    </source>
</evidence>
<feature type="non-terminal residue" evidence="8">
    <location>
        <position position="1"/>
    </location>
</feature>
<comment type="similarity">
    <text evidence="1">Belongs to the nuclease type I family.</text>
</comment>
<feature type="non-terminal residue" evidence="8">
    <location>
        <position position="61"/>
    </location>
</feature>
<keyword evidence="6" id="KW-1015">Disulfide bond</keyword>
<dbReference type="InterPro" id="IPR003154">
    <property type="entry name" value="S1/P1nuclease"/>
</dbReference>
<evidence type="ECO:0000256" key="6">
    <source>
        <dbReference type="ARBA" id="ARBA00023157"/>
    </source>
</evidence>
<name>A0AA38KEJ3_9AGAR</name>
<dbReference type="SUPFAM" id="SSF48537">
    <property type="entry name" value="Phospholipase C/P1 nuclease"/>
    <property type="match status" value="1"/>
</dbReference>
<evidence type="ECO:0000256" key="4">
    <source>
        <dbReference type="ARBA" id="ARBA00022759"/>
    </source>
</evidence>
<keyword evidence="7" id="KW-0325">Glycoprotein</keyword>
<evidence type="ECO:0000313" key="8">
    <source>
        <dbReference type="EMBL" id="KAJ3785443.1"/>
    </source>
</evidence>
<dbReference type="Gene3D" id="1.10.575.10">
    <property type="entry name" value="P1 Nuclease"/>
    <property type="match status" value="1"/>
</dbReference>
<gene>
    <name evidence="8" type="ORF">GGU10DRAFT_231806</name>
</gene>
<evidence type="ECO:0000256" key="7">
    <source>
        <dbReference type="ARBA" id="ARBA00023180"/>
    </source>
</evidence>
<evidence type="ECO:0000256" key="5">
    <source>
        <dbReference type="ARBA" id="ARBA00022801"/>
    </source>
</evidence>
<comment type="caution">
    <text evidence="8">The sequence shown here is derived from an EMBL/GenBank/DDBJ whole genome shotgun (WGS) entry which is preliminary data.</text>
</comment>
<accession>A0AA38KEJ3</accession>
<keyword evidence="9" id="KW-1185">Reference proteome</keyword>
<organism evidence="8 9">
    <name type="scientific">Lentinula aff. detonsa</name>
    <dbReference type="NCBI Taxonomy" id="2804958"/>
    <lineage>
        <taxon>Eukaryota</taxon>
        <taxon>Fungi</taxon>
        <taxon>Dikarya</taxon>
        <taxon>Basidiomycota</taxon>
        <taxon>Agaricomycotina</taxon>
        <taxon>Agaricomycetes</taxon>
        <taxon>Agaricomycetidae</taxon>
        <taxon>Agaricales</taxon>
        <taxon>Marasmiineae</taxon>
        <taxon>Omphalotaceae</taxon>
        <taxon>Lentinula</taxon>
    </lineage>
</organism>
<dbReference type="GO" id="GO:0016788">
    <property type="term" value="F:hydrolase activity, acting on ester bonds"/>
    <property type="evidence" value="ECO:0007669"/>
    <property type="project" value="InterPro"/>
</dbReference>
<evidence type="ECO:0000313" key="9">
    <source>
        <dbReference type="Proteomes" id="UP001163798"/>
    </source>
</evidence>
<sequence length="61" mass="6616">VTAIANYTSRVVDTSLPDSDRQEVLRFICGIGQPLHVEDIDRGGNGIHVKCAGRKSNLHSV</sequence>
<dbReference type="Proteomes" id="UP001163798">
    <property type="component" value="Unassembled WGS sequence"/>
</dbReference>
<proteinExistence type="inferred from homology"/>
<dbReference type="InterPro" id="IPR008947">
    <property type="entry name" value="PLipase_C/P1_nuclease_dom_sf"/>
</dbReference>
<keyword evidence="2" id="KW-0540">Nuclease</keyword>